<sequence length="598" mass="62174">MDRLANLRLSLTAGSAATQPSLSGGQVAPSGLAPVLDAVFAAGGAHGPQLVVQVGCGRQVALDWGMRLRQRGGGLLLCVDYFLVSWAERVAGLLGPPTTGGTTSGGAATGQQAGSDLLSAPLRQLLAAVQEAGLRQWVLPLPGHPRDVLRALTAAGAAPDIVSLGGLDGAGAGAGREALERWLALLPAGGMLALAHVNASTAADVGAFAAAAGASVLTLASHSLVLKGGAAAGVAGVAAQQQPGLPEGAAAAGAAGVVPVVPVGPVDPRTCDPAAAVPAPGWAPCDMRFIRVDMAGRVVTASFVSQGPWGNLLSPYFQGLAVAQLLGFRFMYMSGFAEDAWLRHLPREVAPGLICPNASEVARACVRCPDPTMWEFAHGCDAGWTQARRAMQNVTLGALRSWAAAAGRALPGFLPGDAAIQVRCSQDTLLGHGYYGPSAFSMYTTYLPPDTKRVFAIYAHHGHNGPAVYAPCDKLVDAMGRYITQRRPGVSFAIIGGEKWEDFSRLALAPVAFRDSMSSFGLWATLANTGRVFAPPALAPIKDSYKSLIYTLPTVDDTFRFVNVSVFYPEVASRLNFTIELKDQSPQIDRIIAWLESN</sequence>
<dbReference type="OrthoDB" id="537688at2759"/>
<evidence type="ECO:0000313" key="2">
    <source>
        <dbReference type="Proteomes" id="UP000650467"/>
    </source>
</evidence>
<protein>
    <submittedName>
        <fullName evidence="1">Uncharacterized protein</fullName>
    </submittedName>
</protein>
<dbReference type="EMBL" id="JAEHOC010000094">
    <property type="protein sequence ID" value="KAG2422771.1"/>
    <property type="molecule type" value="Genomic_DNA"/>
</dbReference>
<evidence type="ECO:0000313" key="1">
    <source>
        <dbReference type="EMBL" id="KAG2422771.1"/>
    </source>
</evidence>
<keyword evidence="2" id="KW-1185">Reference proteome</keyword>
<organism evidence="1 2">
    <name type="scientific">Chlamydomonas incerta</name>
    <dbReference type="NCBI Taxonomy" id="51695"/>
    <lineage>
        <taxon>Eukaryota</taxon>
        <taxon>Viridiplantae</taxon>
        <taxon>Chlorophyta</taxon>
        <taxon>core chlorophytes</taxon>
        <taxon>Chlorophyceae</taxon>
        <taxon>CS clade</taxon>
        <taxon>Chlamydomonadales</taxon>
        <taxon>Chlamydomonadaceae</taxon>
        <taxon>Chlamydomonas</taxon>
    </lineage>
</organism>
<proteinExistence type="predicted"/>
<accession>A0A835VRH7</accession>
<name>A0A835VRH7_CHLIN</name>
<reference evidence="1" key="1">
    <citation type="journal article" date="2020" name="bioRxiv">
        <title>Comparative genomics of Chlamydomonas.</title>
        <authorList>
            <person name="Craig R.J."/>
            <person name="Hasan A.R."/>
            <person name="Ness R.W."/>
            <person name="Keightley P.D."/>
        </authorList>
    </citation>
    <scope>NUCLEOTIDE SEQUENCE</scope>
    <source>
        <strain evidence="1">SAG 7.73</strain>
    </source>
</reference>
<gene>
    <name evidence="1" type="ORF">HXX76_015791</name>
</gene>
<dbReference type="AlphaFoldDB" id="A0A835VRH7"/>
<comment type="caution">
    <text evidence="1">The sequence shown here is derived from an EMBL/GenBank/DDBJ whole genome shotgun (WGS) entry which is preliminary data.</text>
</comment>
<dbReference type="Proteomes" id="UP000650467">
    <property type="component" value="Unassembled WGS sequence"/>
</dbReference>